<keyword evidence="2" id="KW-1185">Reference proteome</keyword>
<dbReference type="AlphaFoldDB" id="A0A8T0GUZ9"/>
<accession>A0A8T0GUZ9</accession>
<name>A0A8T0GUZ9_CERPU</name>
<comment type="caution">
    <text evidence="1">The sequence shown here is derived from an EMBL/GenBank/DDBJ whole genome shotgun (WGS) entry which is preliminary data.</text>
</comment>
<proteinExistence type="predicted"/>
<organism evidence="1 2">
    <name type="scientific">Ceratodon purpureus</name>
    <name type="common">Fire moss</name>
    <name type="synonym">Dicranum purpureum</name>
    <dbReference type="NCBI Taxonomy" id="3225"/>
    <lineage>
        <taxon>Eukaryota</taxon>
        <taxon>Viridiplantae</taxon>
        <taxon>Streptophyta</taxon>
        <taxon>Embryophyta</taxon>
        <taxon>Bryophyta</taxon>
        <taxon>Bryophytina</taxon>
        <taxon>Bryopsida</taxon>
        <taxon>Dicranidae</taxon>
        <taxon>Pseudoditrichales</taxon>
        <taxon>Ditrichaceae</taxon>
        <taxon>Ceratodon</taxon>
    </lineage>
</organism>
<dbReference type="Proteomes" id="UP000822688">
    <property type="component" value="Chromosome 9"/>
</dbReference>
<dbReference type="EMBL" id="CM026430">
    <property type="protein sequence ID" value="KAG0560752.1"/>
    <property type="molecule type" value="Genomic_DNA"/>
</dbReference>
<evidence type="ECO:0000313" key="2">
    <source>
        <dbReference type="Proteomes" id="UP000822688"/>
    </source>
</evidence>
<gene>
    <name evidence="1" type="ORF">KC19_9G010300</name>
</gene>
<evidence type="ECO:0000313" key="1">
    <source>
        <dbReference type="EMBL" id="KAG0560752.1"/>
    </source>
</evidence>
<protein>
    <submittedName>
        <fullName evidence="1">Uncharacterized protein</fullName>
    </submittedName>
</protein>
<reference evidence="1" key="1">
    <citation type="submission" date="2020-06" db="EMBL/GenBank/DDBJ databases">
        <title>WGS assembly of Ceratodon purpureus strain R40.</title>
        <authorList>
            <person name="Carey S.B."/>
            <person name="Jenkins J."/>
            <person name="Shu S."/>
            <person name="Lovell J.T."/>
            <person name="Sreedasyam A."/>
            <person name="Maumus F."/>
            <person name="Tiley G.P."/>
            <person name="Fernandez-Pozo N."/>
            <person name="Barry K."/>
            <person name="Chen C."/>
            <person name="Wang M."/>
            <person name="Lipzen A."/>
            <person name="Daum C."/>
            <person name="Saski C.A."/>
            <person name="Payton A.C."/>
            <person name="Mcbreen J.C."/>
            <person name="Conrad R.E."/>
            <person name="Kollar L.M."/>
            <person name="Olsson S."/>
            <person name="Huttunen S."/>
            <person name="Landis J.B."/>
            <person name="Wickett N.J."/>
            <person name="Johnson M.G."/>
            <person name="Rensing S.A."/>
            <person name="Grimwood J."/>
            <person name="Schmutz J."/>
            <person name="Mcdaniel S.F."/>
        </authorList>
    </citation>
    <scope>NUCLEOTIDE SEQUENCE</scope>
    <source>
        <strain evidence="1">R40</strain>
    </source>
</reference>
<sequence>MKIICGSPVCCLNLETPNGINSTFEKAPVPNHVISRFPPFGKRSRTSKEIKACETRAQLHSNRTYNLSSNPEACRTKSLSFTAEMPSNYNIVHIIHTEDE</sequence>